<dbReference type="Proteomes" id="UP000184123">
    <property type="component" value="Unassembled WGS sequence"/>
</dbReference>
<gene>
    <name evidence="2" type="ORF">SAMN05660971_02796</name>
</gene>
<feature type="transmembrane region" description="Helical" evidence="1">
    <location>
        <begin position="16"/>
        <end position="34"/>
    </location>
</feature>
<keyword evidence="1" id="KW-0812">Transmembrane</keyword>
<reference evidence="2 3" key="1">
    <citation type="submission" date="2016-11" db="EMBL/GenBank/DDBJ databases">
        <authorList>
            <person name="Jaros S."/>
            <person name="Januszkiewicz K."/>
            <person name="Wedrychowicz H."/>
        </authorList>
    </citation>
    <scope>NUCLEOTIDE SEQUENCE [LARGE SCALE GENOMIC DNA]</scope>
    <source>
        <strain evidence="2 3">DSM 4740</strain>
    </source>
</reference>
<proteinExistence type="predicted"/>
<accession>A0A1M7I4H8</accession>
<organism evidence="2 3">
    <name type="scientific">Halomonas cupida</name>
    <dbReference type="NCBI Taxonomy" id="44933"/>
    <lineage>
        <taxon>Bacteria</taxon>
        <taxon>Pseudomonadati</taxon>
        <taxon>Pseudomonadota</taxon>
        <taxon>Gammaproteobacteria</taxon>
        <taxon>Oceanospirillales</taxon>
        <taxon>Halomonadaceae</taxon>
        <taxon>Halomonas</taxon>
    </lineage>
</organism>
<evidence type="ECO:0000313" key="3">
    <source>
        <dbReference type="Proteomes" id="UP000184123"/>
    </source>
</evidence>
<protein>
    <submittedName>
        <fullName evidence="2">Uncharacterized protein</fullName>
    </submittedName>
</protein>
<dbReference type="AlphaFoldDB" id="A0A1M7I4H8"/>
<name>A0A1M7I4H8_9GAMM</name>
<keyword evidence="1" id="KW-1133">Transmembrane helix</keyword>
<keyword evidence="1" id="KW-0472">Membrane</keyword>
<dbReference type="EMBL" id="FRCA01000007">
    <property type="protein sequence ID" value="SHM35327.1"/>
    <property type="molecule type" value="Genomic_DNA"/>
</dbReference>
<feature type="transmembrane region" description="Helical" evidence="1">
    <location>
        <begin position="40"/>
        <end position="57"/>
    </location>
</feature>
<evidence type="ECO:0000313" key="2">
    <source>
        <dbReference type="EMBL" id="SHM35327.1"/>
    </source>
</evidence>
<dbReference type="RefSeq" id="WP_073435809.1">
    <property type="nucleotide sequence ID" value="NZ_BJXU01000071.1"/>
</dbReference>
<sequence length="154" mass="17879">MEKELVQFYRIKTSKVNVFICLVLLVVVAAAAFYFLQNAFLLVTFLVVAYLLVLNIYRGLGERGIKIFTDHMEAQFEQDGPVYSITYESFRDVADIDRNIKSLRYEEGGEERVVLMWLKDYDAEDIEAFFKFIDEKVALATTRSFSHEVSVQFS</sequence>
<evidence type="ECO:0000256" key="1">
    <source>
        <dbReference type="SAM" id="Phobius"/>
    </source>
</evidence>